<dbReference type="AlphaFoldDB" id="A0A7J7P066"/>
<proteinExistence type="predicted"/>
<evidence type="ECO:0000313" key="10">
    <source>
        <dbReference type="EMBL" id="KAF6172831.1"/>
    </source>
</evidence>
<dbReference type="Proteomes" id="UP000541444">
    <property type="component" value="Unassembled WGS sequence"/>
</dbReference>
<dbReference type="Gene3D" id="3.40.50.300">
    <property type="entry name" value="P-loop containing nucleotide triphosphate hydrolases"/>
    <property type="match status" value="1"/>
</dbReference>
<dbReference type="OrthoDB" id="6500128at2759"/>
<feature type="transmembrane region" description="Helical" evidence="7">
    <location>
        <begin position="31"/>
        <end position="55"/>
    </location>
</feature>
<dbReference type="InterPro" id="IPR027417">
    <property type="entry name" value="P-loop_NTPase"/>
</dbReference>
<evidence type="ECO:0000256" key="7">
    <source>
        <dbReference type="SAM" id="Phobius"/>
    </source>
</evidence>
<evidence type="ECO:0000256" key="2">
    <source>
        <dbReference type="ARBA" id="ARBA00022692"/>
    </source>
</evidence>
<dbReference type="InterPro" id="IPR036640">
    <property type="entry name" value="ABC1_TM_sf"/>
</dbReference>
<dbReference type="GO" id="GO:0016020">
    <property type="term" value="C:membrane"/>
    <property type="evidence" value="ECO:0007669"/>
    <property type="project" value="InterPro"/>
</dbReference>
<dbReference type="GO" id="GO:0005524">
    <property type="term" value="F:ATP binding"/>
    <property type="evidence" value="ECO:0007669"/>
    <property type="project" value="UniProtKB-KW"/>
</dbReference>
<feature type="domain" description="ABC transmembrane type-1" evidence="9">
    <location>
        <begin position="1"/>
        <end position="90"/>
    </location>
</feature>
<feature type="domain" description="ABC transporter" evidence="8">
    <location>
        <begin position="128"/>
        <end position="372"/>
    </location>
</feature>
<dbReference type="GO" id="GO:0016887">
    <property type="term" value="F:ATP hydrolysis activity"/>
    <property type="evidence" value="ECO:0007669"/>
    <property type="project" value="InterPro"/>
</dbReference>
<sequence>MYGWELLISDRLKETRSLEVKYLSTRKYLDAWCVFFWATTPTLFSLSTFGLFTVMGHSLNAATVFTCLALFNTLISPLNSFPWVINGLIDANISMRRLSKFLACAEHISERVPSVFECRDDSSQHMAVVLRDVSCNWSHCNENKQSSMLNHINLDLPKGFLVAVIGEVGSGKSALLNSVLGEMHLLHGSIHSCGSIAYVSQVTWVLSGTIRDNILFGKKYIAKSFREHTIISFKIFGVKRMDAGDNTIPPVHGYPTRLRKNAQEDLRYAEVLRACALDADLSLMVGGWRALYYGADIFMLDYVFSAVDAQVACWILYHAIFSPLTNQNTHKLLQAICSADMIVVMDKGYVKWSGSLADFSSSPYSTIPSLQKSKISSSQLLVNESISNASDVVEHSFLLKRQSLNISEEAQEVIGLELRKEGKIELGVYK</sequence>
<keyword evidence="11" id="KW-1185">Reference proteome</keyword>
<dbReference type="InterPro" id="IPR003439">
    <property type="entry name" value="ABC_transporter-like_ATP-bd"/>
</dbReference>
<dbReference type="PANTHER" id="PTHR24223:SF330">
    <property type="entry name" value="ATP-BINDING CASSETTE SUB-FAMILY C MEMBER 10"/>
    <property type="match status" value="1"/>
</dbReference>
<dbReference type="InterPro" id="IPR011527">
    <property type="entry name" value="ABC1_TM_dom"/>
</dbReference>
<protein>
    <recommendedName>
        <fullName evidence="12">ABC transporter C family member 13</fullName>
    </recommendedName>
</protein>
<evidence type="ECO:0000256" key="5">
    <source>
        <dbReference type="ARBA" id="ARBA00022989"/>
    </source>
</evidence>
<dbReference type="PROSITE" id="PS50929">
    <property type="entry name" value="ABC_TM1F"/>
    <property type="match status" value="1"/>
</dbReference>
<evidence type="ECO:0000259" key="8">
    <source>
        <dbReference type="PROSITE" id="PS50893"/>
    </source>
</evidence>
<dbReference type="Pfam" id="PF00005">
    <property type="entry name" value="ABC_tran"/>
    <property type="match status" value="1"/>
</dbReference>
<dbReference type="PANTHER" id="PTHR24223">
    <property type="entry name" value="ATP-BINDING CASSETTE SUB-FAMILY C"/>
    <property type="match status" value="1"/>
</dbReference>
<accession>A0A7J7P066</accession>
<dbReference type="SUPFAM" id="SSF52540">
    <property type="entry name" value="P-loop containing nucleoside triphosphate hydrolases"/>
    <property type="match status" value="1"/>
</dbReference>
<dbReference type="EMBL" id="JACGCM010000377">
    <property type="protein sequence ID" value="KAF6172831.1"/>
    <property type="molecule type" value="Genomic_DNA"/>
</dbReference>
<evidence type="ECO:0000259" key="9">
    <source>
        <dbReference type="PROSITE" id="PS50929"/>
    </source>
</evidence>
<keyword evidence="1" id="KW-0813">Transport</keyword>
<keyword evidence="5 7" id="KW-1133">Transmembrane helix</keyword>
<keyword evidence="2 7" id="KW-0812">Transmembrane</keyword>
<evidence type="ECO:0000256" key="1">
    <source>
        <dbReference type="ARBA" id="ARBA00022448"/>
    </source>
</evidence>
<dbReference type="InterPro" id="IPR050173">
    <property type="entry name" value="ABC_transporter_C-like"/>
</dbReference>
<evidence type="ECO:0000256" key="6">
    <source>
        <dbReference type="ARBA" id="ARBA00023136"/>
    </source>
</evidence>
<evidence type="ECO:0000313" key="11">
    <source>
        <dbReference type="Proteomes" id="UP000541444"/>
    </source>
</evidence>
<gene>
    <name evidence="10" type="ORF">GIB67_034683</name>
</gene>
<reference evidence="10 11" key="1">
    <citation type="journal article" date="2020" name="IScience">
        <title>Genome Sequencing of the Endangered Kingdonia uniflora (Circaeasteraceae, Ranunculales) Reveals Potential Mechanisms of Evolutionary Specialization.</title>
        <authorList>
            <person name="Sun Y."/>
            <person name="Deng T."/>
            <person name="Zhang A."/>
            <person name="Moore M.J."/>
            <person name="Landis J.B."/>
            <person name="Lin N."/>
            <person name="Zhang H."/>
            <person name="Zhang X."/>
            <person name="Huang J."/>
            <person name="Zhang X."/>
            <person name="Sun H."/>
            <person name="Wang H."/>
        </authorList>
    </citation>
    <scope>NUCLEOTIDE SEQUENCE [LARGE SCALE GENOMIC DNA]</scope>
    <source>
        <strain evidence="10">TB1705</strain>
        <tissue evidence="10">Leaf</tissue>
    </source>
</reference>
<organism evidence="10 11">
    <name type="scientific">Kingdonia uniflora</name>
    <dbReference type="NCBI Taxonomy" id="39325"/>
    <lineage>
        <taxon>Eukaryota</taxon>
        <taxon>Viridiplantae</taxon>
        <taxon>Streptophyta</taxon>
        <taxon>Embryophyta</taxon>
        <taxon>Tracheophyta</taxon>
        <taxon>Spermatophyta</taxon>
        <taxon>Magnoliopsida</taxon>
        <taxon>Ranunculales</taxon>
        <taxon>Circaeasteraceae</taxon>
        <taxon>Kingdonia</taxon>
    </lineage>
</organism>
<dbReference type="Gene3D" id="1.20.1560.10">
    <property type="entry name" value="ABC transporter type 1, transmembrane domain"/>
    <property type="match status" value="1"/>
</dbReference>
<feature type="transmembrane region" description="Helical" evidence="7">
    <location>
        <begin position="61"/>
        <end position="89"/>
    </location>
</feature>
<name>A0A7J7P066_9MAGN</name>
<keyword evidence="3" id="KW-0547">Nucleotide-binding</keyword>
<evidence type="ECO:0008006" key="12">
    <source>
        <dbReference type="Google" id="ProtNLM"/>
    </source>
</evidence>
<dbReference type="PROSITE" id="PS50893">
    <property type="entry name" value="ABC_TRANSPORTER_2"/>
    <property type="match status" value="1"/>
</dbReference>
<keyword evidence="6 7" id="KW-0472">Membrane</keyword>
<keyword evidence="4" id="KW-0067">ATP-binding</keyword>
<comment type="caution">
    <text evidence="10">The sequence shown here is derived from an EMBL/GenBank/DDBJ whole genome shotgun (WGS) entry which is preliminary data.</text>
</comment>
<evidence type="ECO:0000256" key="3">
    <source>
        <dbReference type="ARBA" id="ARBA00022741"/>
    </source>
</evidence>
<evidence type="ECO:0000256" key="4">
    <source>
        <dbReference type="ARBA" id="ARBA00022840"/>
    </source>
</evidence>
<dbReference type="GO" id="GO:0140359">
    <property type="term" value="F:ABC-type transporter activity"/>
    <property type="evidence" value="ECO:0007669"/>
    <property type="project" value="InterPro"/>
</dbReference>